<dbReference type="Proteomes" id="UP000249922">
    <property type="component" value="Chromosome"/>
</dbReference>
<evidence type="ECO:0000313" key="3">
    <source>
        <dbReference type="Proteomes" id="UP000249922"/>
    </source>
</evidence>
<reference evidence="2 3" key="1">
    <citation type="submission" date="2018-06" db="EMBL/GenBank/DDBJ databases">
        <title>Complete genome sequence of Paracoccus mutanolyticus strain RSP-02 isolated from cellulosic waste.</title>
        <authorList>
            <person name="Amrutha R.N."/>
            <person name="Shrivastav A."/>
            <person name="Buddana S.K."/>
            <person name="Deshpande U."/>
            <person name="Prakasham R.S."/>
        </authorList>
    </citation>
    <scope>NUCLEOTIDE SEQUENCE [LARGE SCALE GENOMIC DNA]</scope>
    <source>
        <strain evidence="2 3">RSP-02</strain>
    </source>
</reference>
<gene>
    <name evidence="2" type="ORF">DPM13_12920</name>
</gene>
<protein>
    <submittedName>
        <fullName evidence="2">Uncharacterized protein</fullName>
    </submittedName>
</protein>
<evidence type="ECO:0000313" key="2">
    <source>
        <dbReference type="EMBL" id="AWX93664.1"/>
    </source>
</evidence>
<organism evidence="2 3">
    <name type="scientific">Paracoccus mutanolyticus</name>
    <dbReference type="NCBI Taxonomy" id="1499308"/>
    <lineage>
        <taxon>Bacteria</taxon>
        <taxon>Pseudomonadati</taxon>
        <taxon>Pseudomonadota</taxon>
        <taxon>Alphaproteobacteria</taxon>
        <taxon>Rhodobacterales</taxon>
        <taxon>Paracoccaceae</taxon>
        <taxon>Paracoccus</taxon>
    </lineage>
</organism>
<feature type="region of interest" description="Disordered" evidence="1">
    <location>
        <begin position="46"/>
        <end position="70"/>
    </location>
</feature>
<dbReference type="RefSeq" id="WP_112888165.1">
    <property type="nucleotide sequence ID" value="NZ_CP030239.1"/>
</dbReference>
<dbReference type="EMBL" id="CP030239">
    <property type="protein sequence ID" value="AWX93664.1"/>
    <property type="molecule type" value="Genomic_DNA"/>
</dbReference>
<accession>A0ABM6WSM8</accession>
<name>A0ABM6WSM8_9RHOB</name>
<keyword evidence="3" id="KW-1185">Reference proteome</keyword>
<sequence>MAGVDGDDLLRAYQAAGVTDVPTAGRVMGNQRRGGQVRPPQLAEIGRRRGACQPPPASGRRRTPNSRMPSRYQAFPYQKFGQYPGRVTVISRAHLAPRGL</sequence>
<proteinExistence type="predicted"/>
<evidence type="ECO:0000256" key="1">
    <source>
        <dbReference type="SAM" id="MobiDB-lite"/>
    </source>
</evidence>